<keyword evidence="3" id="KW-1185">Reference proteome</keyword>
<dbReference type="Gene3D" id="3.50.50.60">
    <property type="entry name" value="FAD/NAD(P)-binding domain"/>
    <property type="match status" value="1"/>
</dbReference>
<dbReference type="Gene3D" id="3.30.9.10">
    <property type="entry name" value="D-Amino Acid Oxidase, subunit A, domain 2"/>
    <property type="match status" value="1"/>
</dbReference>
<evidence type="ECO:0000313" key="2">
    <source>
        <dbReference type="EMBL" id="MBU8827328.1"/>
    </source>
</evidence>
<evidence type="ECO:0000313" key="3">
    <source>
        <dbReference type="Proteomes" id="UP000696413"/>
    </source>
</evidence>
<dbReference type="Proteomes" id="UP000696413">
    <property type="component" value="Unassembled WGS sequence"/>
</dbReference>
<dbReference type="PANTHER" id="PTHR13847:SF285">
    <property type="entry name" value="FAD DEPENDENT OXIDOREDUCTASE DOMAIN-CONTAINING PROTEIN"/>
    <property type="match status" value="1"/>
</dbReference>
<name>A0ABS6HYL7_MYCGD</name>
<accession>A0ABS6HYL7</accession>
<dbReference type="InterPro" id="IPR036188">
    <property type="entry name" value="FAD/NAD-bd_sf"/>
</dbReference>
<dbReference type="SUPFAM" id="SSF51905">
    <property type="entry name" value="FAD/NAD(P)-binding domain"/>
    <property type="match status" value="1"/>
</dbReference>
<organism evidence="2 3">
    <name type="scientific">Mycolicibacterium goodii</name>
    <name type="common">Mycobacterium goodii</name>
    <dbReference type="NCBI Taxonomy" id="134601"/>
    <lineage>
        <taxon>Bacteria</taxon>
        <taxon>Bacillati</taxon>
        <taxon>Actinomycetota</taxon>
        <taxon>Actinomycetes</taxon>
        <taxon>Mycobacteriales</taxon>
        <taxon>Mycobacteriaceae</taxon>
        <taxon>Mycolicibacterium</taxon>
    </lineage>
</organism>
<feature type="domain" description="FAD dependent oxidoreductase" evidence="1">
    <location>
        <begin position="31"/>
        <end position="388"/>
    </location>
</feature>
<sequence length="456" mass="49427">MPRNGNLSFWMSRDNLRRPITTALDRSVDVDVAIVGAGLSGLWTAWALRQSDPSMSVAVFEAEELGFGASGRNCGWLSSKPVGIRSVLAKVAGRDAVLDTEAALREAMHDVVEILGADAIDARHGGATQVARSASEQRRIEAYVAANREWGVDETHLRLLSAAEASERVRIAGLTGAAHTPDNYCVDPTKMLFRLANLVAGLGVTLYTHSRVTSIEPGRLLVGPHRVNARRRIVVATEGYSSTEAGHKRNMLPLNSSMVITEPLTDEQWRAVGWSHADGVSGTAHTYFYGQRTPDGRIALGGRGKPYRFGSGFDDRGHIDEATVRALTHLLADMFPQVAITPAHAWCGVLGVTRDWSPFVHADGAIVRMGGYAGQGLTASHLAARIAAGLVTDRHTPLTRLPWVRPMPRRWEPEPLRWIGATALYTAYRLADVAEARSNSDRTSPLALVANKISGR</sequence>
<gene>
    <name evidence="2" type="ORF">KL859_31210</name>
</gene>
<dbReference type="RefSeq" id="WP_083631928.1">
    <property type="nucleotide sequence ID" value="NZ_JAHBOJ010000069.1"/>
</dbReference>
<evidence type="ECO:0000259" key="1">
    <source>
        <dbReference type="Pfam" id="PF01266"/>
    </source>
</evidence>
<dbReference type="InterPro" id="IPR006076">
    <property type="entry name" value="FAD-dep_OxRdtase"/>
</dbReference>
<dbReference type="Pfam" id="PF01266">
    <property type="entry name" value="DAO"/>
    <property type="match status" value="1"/>
</dbReference>
<comment type="caution">
    <text evidence="2">The sequence shown here is derived from an EMBL/GenBank/DDBJ whole genome shotgun (WGS) entry which is preliminary data.</text>
</comment>
<protein>
    <submittedName>
        <fullName evidence="2">FAD-binding oxidoreductase</fullName>
    </submittedName>
</protein>
<proteinExistence type="predicted"/>
<dbReference type="PANTHER" id="PTHR13847">
    <property type="entry name" value="SARCOSINE DEHYDROGENASE-RELATED"/>
    <property type="match status" value="1"/>
</dbReference>
<reference evidence="2 3" key="1">
    <citation type="submission" date="2021-05" db="EMBL/GenBank/DDBJ databases">
        <title>Draft Genome Sequences of Clinical Respiratory Isolates of Mycobacterium goodii Recovered in Ireland.</title>
        <authorList>
            <person name="Flanagan P.R."/>
            <person name="Mok S."/>
            <person name="Roycroft E."/>
            <person name="Rogers T.R."/>
            <person name="Fitzgibbon M."/>
        </authorList>
    </citation>
    <scope>NUCLEOTIDE SEQUENCE [LARGE SCALE GENOMIC DNA]</scope>
    <source>
        <strain evidence="2 3">14IE55</strain>
    </source>
</reference>
<dbReference type="EMBL" id="JAHBOM010000041">
    <property type="protein sequence ID" value="MBU8827328.1"/>
    <property type="molecule type" value="Genomic_DNA"/>
</dbReference>